<dbReference type="NCBIfam" id="TIGR00506">
    <property type="entry name" value="ribB"/>
    <property type="match status" value="1"/>
</dbReference>
<evidence type="ECO:0000256" key="14">
    <source>
        <dbReference type="ARBA" id="ARBA00060730"/>
    </source>
</evidence>
<dbReference type="Pfam" id="PF00926">
    <property type="entry name" value="DHBP_synthase"/>
    <property type="match status" value="1"/>
</dbReference>
<dbReference type="SUPFAM" id="SSF48452">
    <property type="entry name" value="TPR-like"/>
    <property type="match status" value="2"/>
</dbReference>
<organism evidence="16 17">
    <name type="scientific">Ustilago bromivora</name>
    <dbReference type="NCBI Taxonomy" id="307758"/>
    <lineage>
        <taxon>Eukaryota</taxon>
        <taxon>Fungi</taxon>
        <taxon>Dikarya</taxon>
        <taxon>Basidiomycota</taxon>
        <taxon>Ustilaginomycotina</taxon>
        <taxon>Ustilaginomycetes</taxon>
        <taxon>Ustilaginales</taxon>
        <taxon>Ustilaginaceae</taxon>
        <taxon>Ustilago</taxon>
    </lineage>
</organism>
<dbReference type="InterPro" id="IPR019734">
    <property type="entry name" value="TPR_rpt"/>
</dbReference>
<dbReference type="Gene3D" id="1.25.40.10">
    <property type="entry name" value="Tetratricopeptide repeat domain"/>
    <property type="match status" value="3"/>
</dbReference>
<evidence type="ECO:0000256" key="1">
    <source>
        <dbReference type="ARBA" id="ARBA00001946"/>
    </source>
</evidence>
<dbReference type="InterPro" id="IPR017945">
    <property type="entry name" value="DHBP_synth_RibB-like_a/b_dom"/>
</dbReference>
<evidence type="ECO:0000256" key="7">
    <source>
        <dbReference type="ARBA" id="ARBA00022723"/>
    </source>
</evidence>
<accession>A0A8H8QKG8</accession>
<evidence type="ECO:0000313" key="16">
    <source>
        <dbReference type="EMBL" id="SYW78004.1"/>
    </source>
</evidence>
<dbReference type="FunFam" id="3.90.870.10:FF:000002">
    <property type="entry name" value="3,4-dihydroxy-2-butanone 4-phosphate synthase"/>
    <property type="match status" value="1"/>
</dbReference>
<dbReference type="GO" id="GO:0005829">
    <property type="term" value="C:cytosol"/>
    <property type="evidence" value="ECO:0007669"/>
    <property type="project" value="UniProtKB-ARBA"/>
</dbReference>
<evidence type="ECO:0000256" key="3">
    <source>
        <dbReference type="ARBA" id="ARBA00011738"/>
    </source>
</evidence>
<keyword evidence="10" id="KW-0460">Magnesium</keyword>
<dbReference type="EMBL" id="ULHB01000032">
    <property type="protein sequence ID" value="SYW78004.1"/>
    <property type="molecule type" value="Genomic_DNA"/>
</dbReference>
<evidence type="ECO:0000256" key="6">
    <source>
        <dbReference type="ARBA" id="ARBA00022619"/>
    </source>
</evidence>
<dbReference type="InterPro" id="IPR011990">
    <property type="entry name" value="TPR-like_helical_dom_sf"/>
</dbReference>
<feature type="compositionally biased region" description="Acidic residues" evidence="15">
    <location>
        <begin position="1277"/>
        <end position="1286"/>
    </location>
</feature>
<comment type="cofactor">
    <cofactor evidence="1">
        <name>Mg(2+)</name>
        <dbReference type="ChEBI" id="CHEBI:18420"/>
    </cofactor>
</comment>
<dbReference type="GO" id="GO:0009231">
    <property type="term" value="P:riboflavin biosynthetic process"/>
    <property type="evidence" value="ECO:0007669"/>
    <property type="project" value="UniProtKB-UniPathway"/>
</dbReference>
<feature type="compositionally biased region" description="Basic and acidic residues" evidence="15">
    <location>
        <begin position="1222"/>
        <end position="1242"/>
    </location>
</feature>
<proteinExistence type="inferred from homology"/>
<dbReference type="GO" id="GO:0008686">
    <property type="term" value="F:3,4-dihydroxy-2-butanone-4-phosphate synthase activity"/>
    <property type="evidence" value="ECO:0007669"/>
    <property type="project" value="UniProtKB-EC"/>
</dbReference>
<feature type="region of interest" description="Disordered" evidence="15">
    <location>
        <begin position="1222"/>
        <end position="1436"/>
    </location>
</feature>
<keyword evidence="6" id="KW-0686">Riboflavin biosynthesis</keyword>
<gene>
    <name evidence="16" type="ORF">UBRO2_02196</name>
</gene>
<evidence type="ECO:0000256" key="9">
    <source>
        <dbReference type="ARBA" id="ARBA00022803"/>
    </source>
</evidence>
<keyword evidence="17" id="KW-1185">Reference proteome</keyword>
<evidence type="ECO:0000256" key="2">
    <source>
        <dbReference type="ARBA" id="ARBA00004904"/>
    </source>
</evidence>
<sequence>MPPRNRTIDLPVAVNESISLDLDPLPPAEDIQVFLEALAYERPPSKYWTRLASQLYIENRIPEAVQVCAQGVQVLASHKPTETIPLHALLASFALNNARNAPKLILQDARYQRLANQQLKESFYGESTVNQSHANALDPKHHINQLSKAVFLTTTGQNDGAAVIFDAILNQNPRHALALLGKACILLRKRQYAPALKLYQQALEVSILVQTKADKQGDNAKTLGWRGPDPRVGIGLCLWGLGHHDAARKAWKRAVQVNKQNAAAHLLLGISSLNLAKQTARLVPGTFGAHVERSEEEARELAYTEGMSSLQESWKLDKKNATAAIVMCEYFIDKASQAENQPGSTVEAEQAAMAHYATALKLGEHAIQYAEARVGVNHAQLIYARASHLASQFSINATQPELRLQAQRYYMRVVDDVTRVLSSSTVSNSPNNAPLHLCLSLATLGLAQCQVANRDPLAAINTLDLLTSRPSHSASATQSIELSLLTATLRAQSHPGATASERQADAERARIILDRALRLIEAAKLDAFGPQSLFAQPDEFHSASSGKMSNATANAATDVPAALAKASLSIRTEDLSKSALEAIASLGSDLLTRVEFAELLQTEDLVRASTAYAEGLELAKAKANSGGKNSDAIEDDEAATNAALLASLETCLGAVLAIRASDIPTSDQQREEERNWLLQRAITRLESAVTASANAVNAFNASAASAPATTARLEAQRTVDAVKLIASYNLGRANEAADNVDVARDAYQALLRGHPEYTDAKVRLAILNVAQAPMALDGPEAAAQIKAQRDAANALLKEALDSDPGNLDTRSTYVCFLAGEFPGSPTPSWAAIKEFTARLFASGTEAPLQAAFGGAAAAKAAVELGRRDPHTLSSLGWAYYQLAVHASGPSAKAERSKNMMRATDLMDKALQTDARCAFAAQGMAILLAEDAFAETAGGTSLTLSSTLGGAPEERRKANADEAIAILSKLREVRDEGSVHVCIGHVLMQKEEFERAHKAYELASKRFFDRTNSAVVQYVARAEYAIGMKTKSFASLQSSMQHLEQARELVIKERGFDHPECRQIEYNFAVTAQKGLQMLFDLQKDRKTAEALRDAIAAVEKVQPLLVAPADASAPQEAPMGKEGSLIEAAKRGQLLWMSPDVVEQRGKYGASSLLQRATQALVDQESYESEMLKKKLEVTAARKEKELAREQERIRKEEEYRTQLEAMTEKRKALREEAAKIEYLRETTPEKEPRRRAAKRGDVTSGEEDAPDAMAEKGKKRKRAGGKKKKGKKNVDSDEEQDESDGEGLFGGGGSGDESSDSDKDDEDGDEEIIRNGAKLLAEEGEGGETRSGKPSKLSKLAKSKKSKGKKSSSSKSDAGRKKRKSLKRAKAKDSDKEEDDNETAANEGDSEEDTGRVRKSRKDVFDESSDEDENAEVEKKKSSAPKGRTKKAKVTNDIIDSDEEMALLDVDDAFVAHDMQEADCFFEGIPTQSLSRTSTRLSTSNSSLANMFDPIEEAVADIKAGKFVIVLDDEDRENEGDLIIAASLCTTKQMAWFIQHTSGFICISLTPERTAELQIPMMVPNNTEKNKTAYTVTVDYKHGTTTGISAHDRALTSRQLADGSLKATPEDFTRPGHMNPLRYTEGGVRVRMGHTEASVDLCKLAGLPPAGLLCELVDPDDEEGGIASRNACLKFAKKWGLKVTTIELLKKYREKTEGELRAEVKVRLVGDEARGVKIDAQKVVPPTAANGVTA</sequence>
<dbReference type="GO" id="GO:0006368">
    <property type="term" value="P:transcription elongation by RNA polymerase II"/>
    <property type="evidence" value="ECO:0007669"/>
    <property type="project" value="TreeGrafter"/>
</dbReference>
<keyword evidence="8" id="KW-0677">Repeat</keyword>
<comment type="subunit">
    <text evidence="3">Homodimer.</text>
</comment>
<keyword evidence="7" id="KW-0479">Metal-binding</keyword>
<dbReference type="PANTHER" id="PTHR14027:SF2">
    <property type="entry name" value="RNA POLYMERASE-ASSOCIATED PROTEIN CTR9 HOMOLOG"/>
    <property type="match status" value="1"/>
</dbReference>
<dbReference type="SUPFAM" id="SSF55821">
    <property type="entry name" value="YrdC/RibB"/>
    <property type="match status" value="1"/>
</dbReference>
<comment type="pathway">
    <text evidence="2">Cofactor biosynthesis; riboflavin biosynthesis; 2-hydroxy-3-oxobutyl phosphate from D-ribulose 5-phosphate: step 1/1.</text>
</comment>
<feature type="compositionally biased region" description="Acidic residues" evidence="15">
    <location>
        <begin position="1377"/>
        <end position="1393"/>
    </location>
</feature>
<dbReference type="InterPro" id="IPR000422">
    <property type="entry name" value="DHBP_synthase_RibB"/>
</dbReference>
<evidence type="ECO:0000256" key="11">
    <source>
        <dbReference type="ARBA" id="ARBA00023206"/>
    </source>
</evidence>
<feature type="compositionally biased region" description="Basic residues" evidence="15">
    <location>
        <begin position="1258"/>
        <end position="1272"/>
    </location>
</feature>
<keyword evidence="13" id="KW-0456">Lyase</keyword>
<evidence type="ECO:0000313" key="17">
    <source>
        <dbReference type="Proteomes" id="UP000658997"/>
    </source>
</evidence>
<evidence type="ECO:0000256" key="13">
    <source>
        <dbReference type="ARBA" id="ARBA00023239"/>
    </source>
</evidence>
<dbReference type="EC" id="4.1.99.12" evidence="4"/>
<dbReference type="SMR" id="A0A8H8QKG8"/>
<keyword evidence="11" id="KW-0318">Glutathionylation</keyword>
<feature type="compositionally biased region" description="Basic residues" evidence="15">
    <location>
        <begin position="1340"/>
        <end position="1353"/>
    </location>
</feature>
<dbReference type="GO" id="GO:0006355">
    <property type="term" value="P:regulation of DNA-templated transcription"/>
    <property type="evidence" value="ECO:0007669"/>
    <property type="project" value="InterPro"/>
</dbReference>
<evidence type="ECO:0000256" key="8">
    <source>
        <dbReference type="ARBA" id="ARBA00022737"/>
    </source>
</evidence>
<dbReference type="InterPro" id="IPR031101">
    <property type="entry name" value="Ctr9"/>
</dbReference>
<evidence type="ECO:0000256" key="5">
    <source>
        <dbReference type="ARBA" id="ARBA00018836"/>
    </source>
</evidence>
<evidence type="ECO:0000256" key="15">
    <source>
        <dbReference type="SAM" id="MobiDB-lite"/>
    </source>
</evidence>
<dbReference type="GO" id="GO:0000993">
    <property type="term" value="F:RNA polymerase II complex binding"/>
    <property type="evidence" value="ECO:0007669"/>
    <property type="project" value="TreeGrafter"/>
</dbReference>
<feature type="compositionally biased region" description="Basic residues" evidence="15">
    <location>
        <begin position="1361"/>
        <end position="1371"/>
    </location>
</feature>
<evidence type="ECO:0000256" key="4">
    <source>
        <dbReference type="ARBA" id="ARBA00012153"/>
    </source>
</evidence>
<dbReference type="Proteomes" id="UP000658997">
    <property type="component" value="Unassembled WGS sequence"/>
</dbReference>
<comment type="similarity">
    <text evidence="14">Belongs to the DHBP synthase family.</text>
</comment>
<dbReference type="Gene3D" id="3.90.870.10">
    <property type="entry name" value="DHBP synthase"/>
    <property type="match status" value="1"/>
</dbReference>
<dbReference type="GO" id="GO:0016593">
    <property type="term" value="C:Cdc73/Paf1 complex"/>
    <property type="evidence" value="ECO:0007669"/>
    <property type="project" value="TreeGrafter"/>
</dbReference>
<dbReference type="UniPathway" id="UPA00275"/>
<name>A0A8H8QKG8_9BASI</name>
<evidence type="ECO:0000256" key="10">
    <source>
        <dbReference type="ARBA" id="ARBA00022842"/>
    </source>
</evidence>
<dbReference type="GO" id="GO:0046872">
    <property type="term" value="F:metal ion binding"/>
    <property type="evidence" value="ECO:0007669"/>
    <property type="project" value="UniProtKB-KW"/>
</dbReference>
<protein>
    <recommendedName>
        <fullName evidence="5">3,4-dihydroxy-2-butanone 4-phosphate synthase</fullName>
        <ecNumber evidence="4">4.1.99.12</ecNumber>
    </recommendedName>
</protein>
<reference evidence="16" key="1">
    <citation type="submission" date="2018-08" db="EMBL/GenBank/DDBJ databases">
        <authorList>
            <person name="Guldener U."/>
        </authorList>
    </citation>
    <scope>NUCLEOTIDE SEQUENCE</scope>
    <source>
        <strain evidence="16">UB2</strain>
    </source>
</reference>
<feature type="compositionally biased region" description="Acidic residues" evidence="15">
    <location>
        <begin position="1407"/>
        <end position="1416"/>
    </location>
</feature>
<dbReference type="PANTHER" id="PTHR14027">
    <property type="entry name" value="RNA POLYMERASE-ASSOCIATED PROTEIN CTR9"/>
    <property type="match status" value="1"/>
</dbReference>
<keyword evidence="12" id="KW-0464">Manganese</keyword>
<comment type="caution">
    <text evidence="16">The sequence shown here is derived from an EMBL/GenBank/DDBJ whole genome shotgun (WGS) entry which is preliminary data.</text>
</comment>
<evidence type="ECO:0000256" key="12">
    <source>
        <dbReference type="ARBA" id="ARBA00023211"/>
    </source>
</evidence>
<dbReference type="SMART" id="SM00028">
    <property type="entry name" value="TPR"/>
    <property type="match status" value="5"/>
</dbReference>
<keyword evidence="9" id="KW-0802">TPR repeat</keyword>
<feature type="compositionally biased region" description="Acidic residues" evidence="15">
    <location>
        <begin position="1298"/>
        <end position="1311"/>
    </location>
</feature>